<name>A0ABQ9DSL3_9PASS</name>
<accession>A0ABQ9DSL3</accession>
<gene>
    <name evidence="1" type="ORF">WISP_20109</name>
</gene>
<protein>
    <submittedName>
        <fullName evidence="1">Uncharacterized protein</fullName>
    </submittedName>
</protein>
<evidence type="ECO:0000313" key="1">
    <source>
        <dbReference type="EMBL" id="KAJ7425800.1"/>
    </source>
</evidence>
<keyword evidence="2" id="KW-1185">Reference proteome</keyword>
<organism evidence="1 2">
    <name type="scientific">Willisornis vidua</name>
    <name type="common">Xingu scale-backed antbird</name>
    <dbReference type="NCBI Taxonomy" id="1566151"/>
    <lineage>
        <taxon>Eukaryota</taxon>
        <taxon>Metazoa</taxon>
        <taxon>Chordata</taxon>
        <taxon>Craniata</taxon>
        <taxon>Vertebrata</taxon>
        <taxon>Euteleostomi</taxon>
        <taxon>Archelosauria</taxon>
        <taxon>Archosauria</taxon>
        <taxon>Dinosauria</taxon>
        <taxon>Saurischia</taxon>
        <taxon>Theropoda</taxon>
        <taxon>Coelurosauria</taxon>
        <taxon>Aves</taxon>
        <taxon>Neognathae</taxon>
        <taxon>Neoaves</taxon>
        <taxon>Telluraves</taxon>
        <taxon>Australaves</taxon>
        <taxon>Passeriformes</taxon>
        <taxon>Thamnophilidae</taxon>
        <taxon>Willisornis</taxon>
    </lineage>
</organism>
<dbReference type="Proteomes" id="UP001145742">
    <property type="component" value="Unassembled WGS sequence"/>
</dbReference>
<reference evidence="1" key="1">
    <citation type="submission" date="2019-10" db="EMBL/GenBank/DDBJ databases">
        <authorList>
            <person name="Soares A.E.R."/>
            <person name="Aleixo A."/>
            <person name="Schneider P."/>
            <person name="Miyaki C.Y."/>
            <person name="Schneider M.P."/>
            <person name="Mello C."/>
            <person name="Vasconcelos A.T.R."/>
        </authorList>
    </citation>
    <scope>NUCLEOTIDE SEQUENCE</scope>
    <source>
        <tissue evidence="1">Muscle</tissue>
    </source>
</reference>
<sequence>MRGAGSITCLEGLGSKTQYLQAVEQEEKSTSLKQGKLVLPGPDMFYATHLHQAMYSNPSFSAYSAQISVSYRITLAMIRVRDNRNLFRAVCSPSVKHHVLYKGEHIDLLQLLHVDLLHFNHRNTERVGVEGTLQITQFQTPCHGQGHLPLDHVAESTIESGLTIICHHQAKQANAQ</sequence>
<dbReference type="EMBL" id="WHWB01032380">
    <property type="protein sequence ID" value="KAJ7425800.1"/>
    <property type="molecule type" value="Genomic_DNA"/>
</dbReference>
<evidence type="ECO:0000313" key="2">
    <source>
        <dbReference type="Proteomes" id="UP001145742"/>
    </source>
</evidence>
<comment type="caution">
    <text evidence="1">The sequence shown here is derived from an EMBL/GenBank/DDBJ whole genome shotgun (WGS) entry which is preliminary data.</text>
</comment>
<proteinExistence type="predicted"/>